<evidence type="ECO:0000256" key="1">
    <source>
        <dbReference type="SAM" id="MobiDB-lite"/>
    </source>
</evidence>
<feature type="compositionally biased region" description="Basic and acidic residues" evidence="1">
    <location>
        <begin position="41"/>
        <end position="54"/>
    </location>
</feature>
<dbReference type="HOGENOM" id="CLU_2371462_0_0_11"/>
<name>G8X0D4_STREN</name>
<organism evidence="2 3">
    <name type="scientific">Streptantibioticus cattleyicolor (strain ATCC 35852 / DSM 46488 / JCM 4925 / NBRC 14057 / NRRL 8057)</name>
    <name type="common">Streptomyces cattleya</name>
    <dbReference type="NCBI Taxonomy" id="1003195"/>
    <lineage>
        <taxon>Bacteria</taxon>
        <taxon>Bacillati</taxon>
        <taxon>Actinomycetota</taxon>
        <taxon>Actinomycetes</taxon>
        <taxon>Kitasatosporales</taxon>
        <taxon>Streptomycetaceae</taxon>
        <taxon>Streptantibioticus</taxon>
    </lineage>
</organism>
<dbReference type="KEGG" id="scy:SCATT_41560"/>
<evidence type="ECO:0000313" key="2">
    <source>
        <dbReference type="EMBL" id="AEW96527.1"/>
    </source>
</evidence>
<protein>
    <submittedName>
        <fullName evidence="2">Uncharacterized protein</fullName>
    </submittedName>
</protein>
<dbReference type="AlphaFoldDB" id="G8X0D4"/>
<gene>
    <name evidence="2" type="ordered locus">SCATT_41560</name>
</gene>
<dbReference type="EMBL" id="CP003219">
    <property type="protein sequence ID" value="AEW96527.1"/>
    <property type="molecule type" value="Genomic_DNA"/>
</dbReference>
<reference evidence="3" key="1">
    <citation type="submission" date="2011-12" db="EMBL/GenBank/DDBJ databases">
        <title>Complete genome sequence of Streptomyces cattleya strain DSM 46488.</title>
        <authorList>
            <person name="Ou H.-Y."/>
            <person name="Li P."/>
            <person name="Zhao C."/>
            <person name="O'Hagan D."/>
            <person name="Deng Z."/>
        </authorList>
    </citation>
    <scope>NUCLEOTIDE SEQUENCE [LARGE SCALE GENOMIC DNA]</scope>
    <source>
        <strain evidence="3">ATCC 35852 / DSM 46488 / JCM 4925 / NBRC 14057 / NRRL 8057</strain>
    </source>
</reference>
<feature type="region of interest" description="Disordered" evidence="1">
    <location>
        <begin position="37"/>
        <end position="95"/>
    </location>
</feature>
<proteinExistence type="predicted"/>
<keyword evidence="3" id="KW-1185">Reference proteome</keyword>
<dbReference type="STRING" id="1003195.SCATT_41560"/>
<dbReference type="Proteomes" id="UP000007842">
    <property type="component" value="Chromosome"/>
</dbReference>
<feature type="region of interest" description="Disordered" evidence="1">
    <location>
        <begin position="1"/>
        <end position="21"/>
    </location>
</feature>
<accession>G8X0D4</accession>
<evidence type="ECO:0000313" key="3">
    <source>
        <dbReference type="Proteomes" id="UP000007842"/>
    </source>
</evidence>
<dbReference type="PATRIC" id="fig|1003195.29.peg.4153"/>
<feature type="compositionally biased region" description="Low complexity" evidence="1">
    <location>
        <begin position="69"/>
        <end position="95"/>
    </location>
</feature>
<sequence>MPFRTRPFRTRPAGSHGRSLGNRWNGYWCPHHCRAAAPDAPGERRRPCRQEIAGRPEGGVPRGPGVPPGGARPCGPTTDNAASARAGPRGAGEIF</sequence>